<gene>
    <name evidence="1" type="ORF">BU24DRAFT_449176</name>
</gene>
<proteinExistence type="predicted"/>
<name>A0A6A5XY02_9PLEO</name>
<organism evidence="1 2">
    <name type="scientific">Aaosphaeria arxii CBS 175.79</name>
    <dbReference type="NCBI Taxonomy" id="1450172"/>
    <lineage>
        <taxon>Eukaryota</taxon>
        <taxon>Fungi</taxon>
        <taxon>Dikarya</taxon>
        <taxon>Ascomycota</taxon>
        <taxon>Pezizomycotina</taxon>
        <taxon>Dothideomycetes</taxon>
        <taxon>Pleosporomycetidae</taxon>
        <taxon>Pleosporales</taxon>
        <taxon>Pleosporales incertae sedis</taxon>
        <taxon>Aaosphaeria</taxon>
    </lineage>
</organism>
<reference evidence="1" key="1">
    <citation type="journal article" date="2020" name="Stud. Mycol.">
        <title>101 Dothideomycetes genomes: a test case for predicting lifestyles and emergence of pathogens.</title>
        <authorList>
            <person name="Haridas S."/>
            <person name="Albert R."/>
            <person name="Binder M."/>
            <person name="Bloem J."/>
            <person name="Labutti K."/>
            <person name="Salamov A."/>
            <person name="Andreopoulos B."/>
            <person name="Baker S."/>
            <person name="Barry K."/>
            <person name="Bills G."/>
            <person name="Bluhm B."/>
            <person name="Cannon C."/>
            <person name="Castanera R."/>
            <person name="Culley D."/>
            <person name="Daum C."/>
            <person name="Ezra D."/>
            <person name="Gonzalez J."/>
            <person name="Henrissat B."/>
            <person name="Kuo A."/>
            <person name="Liang C."/>
            <person name="Lipzen A."/>
            <person name="Lutzoni F."/>
            <person name="Magnuson J."/>
            <person name="Mondo S."/>
            <person name="Nolan M."/>
            <person name="Ohm R."/>
            <person name="Pangilinan J."/>
            <person name="Park H.-J."/>
            <person name="Ramirez L."/>
            <person name="Alfaro M."/>
            <person name="Sun H."/>
            <person name="Tritt A."/>
            <person name="Yoshinaga Y."/>
            <person name="Zwiers L.-H."/>
            <person name="Turgeon B."/>
            <person name="Goodwin S."/>
            <person name="Spatafora J."/>
            <person name="Crous P."/>
            <person name="Grigoriev I."/>
        </authorList>
    </citation>
    <scope>NUCLEOTIDE SEQUENCE</scope>
    <source>
        <strain evidence="1">CBS 175.79</strain>
    </source>
</reference>
<protein>
    <submittedName>
        <fullName evidence="1">Uncharacterized protein</fullName>
    </submittedName>
</protein>
<dbReference type="GeneID" id="54288324"/>
<keyword evidence="2" id="KW-1185">Reference proteome</keyword>
<evidence type="ECO:0000313" key="1">
    <source>
        <dbReference type="EMBL" id="KAF2017520.1"/>
    </source>
</evidence>
<sequence length="152" mass="17465">MGDMPPERARAWLWHSNLHPHKAKCPRCFHEDLDTSQVFEFFETLVRGRDLASEREHMPDQRVYYETLGTTMAFLRVRGKREEVARGVNVEESARMLCPLRAPVSRHVVGDDARARHTVCPCTHAHEGPSIDLVQGENASGWYFSHTKETSH</sequence>
<evidence type="ECO:0000313" key="2">
    <source>
        <dbReference type="Proteomes" id="UP000799778"/>
    </source>
</evidence>
<dbReference type="RefSeq" id="XP_033385859.1">
    <property type="nucleotide sequence ID" value="XM_033530927.1"/>
</dbReference>
<dbReference type="EMBL" id="ML978068">
    <property type="protein sequence ID" value="KAF2017520.1"/>
    <property type="molecule type" value="Genomic_DNA"/>
</dbReference>
<dbReference type="AlphaFoldDB" id="A0A6A5XY02"/>
<accession>A0A6A5XY02</accession>
<dbReference type="Proteomes" id="UP000799778">
    <property type="component" value="Unassembled WGS sequence"/>
</dbReference>